<dbReference type="InterPro" id="IPR017441">
    <property type="entry name" value="Protein_kinase_ATP_BS"/>
</dbReference>
<dbReference type="GO" id="GO:0005776">
    <property type="term" value="C:autophagosome"/>
    <property type="evidence" value="ECO:0007669"/>
    <property type="project" value="TreeGrafter"/>
</dbReference>
<keyword evidence="2" id="KW-0808">Transferase</keyword>
<dbReference type="GO" id="GO:0004674">
    <property type="term" value="F:protein serine/threonine kinase activity"/>
    <property type="evidence" value="ECO:0007669"/>
    <property type="project" value="UniProtKB-KW"/>
</dbReference>
<dbReference type="CDD" id="cd00180">
    <property type="entry name" value="PKc"/>
    <property type="match status" value="1"/>
</dbReference>
<dbReference type="Proteomes" id="UP000807716">
    <property type="component" value="Unassembled WGS sequence"/>
</dbReference>
<dbReference type="GO" id="GO:0061709">
    <property type="term" value="P:reticulophagy"/>
    <property type="evidence" value="ECO:0007669"/>
    <property type="project" value="TreeGrafter"/>
</dbReference>
<feature type="non-terminal residue" evidence="9">
    <location>
        <position position="1"/>
    </location>
</feature>
<dbReference type="SMART" id="SM00220">
    <property type="entry name" value="S_TKc"/>
    <property type="match status" value="1"/>
</dbReference>
<dbReference type="EMBL" id="JAAAJB010000057">
    <property type="protein sequence ID" value="KAG0268212.1"/>
    <property type="molecule type" value="Genomic_DNA"/>
</dbReference>
<keyword evidence="7" id="KW-0723">Serine/threonine-protein kinase</keyword>
<dbReference type="InterPro" id="IPR045269">
    <property type="entry name" value="Atg1-like"/>
</dbReference>
<evidence type="ECO:0000256" key="1">
    <source>
        <dbReference type="ARBA" id="ARBA00012513"/>
    </source>
</evidence>
<dbReference type="EC" id="2.7.11.1" evidence="1"/>
<evidence type="ECO:0000256" key="2">
    <source>
        <dbReference type="ARBA" id="ARBA00022679"/>
    </source>
</evidence>
<dbReference type="GO" id="GO:0042594">
    <property type="term" value="P:response to starvation"/>
    <property type="evidence" value="ECO:0007669"/>
    <property type="project" value="TreeGrafter"/>
</dbReference>
<evidence type="ECO:0000256" key="5">
    <source>
        <dbReference type="ARBA" id="ARBA00022840"/>
    </source>
</evidence>
<keyword evidence="10" id="KW-1185">Reference proteome</keyword>
<evidence type="ECO:0000256" key="6">
    <source>
        <dbReference type="PROSITE-ProRule" id="PRU10141"/>
    </source>
</evidence>
<evidence type="ECO:0000256" key="3">
    <source>
        <dbReference type="ARBA" id="ARBA00022741"/>
    </source>
</evidence>
<proteinExistence type="inferred from homology"/>
<organism evidence="9 10">
    <name type="scientific">Actinomortierella ambigua</name>
    <dbReference type="NCBI Taxonomy" id="1343610"/>
    <lineage>
        <taxon>Eukaryota</taxon>
        <taxon>Fungi</taxon>
        <taxon>Fungi incertae sedis</taxon>
        <taxon>Mucoromycota</taxon>
        <taxon>Mortierellomycotina</taxon>
        <taxon>Mortierellomycetes</taxon>
        <taxon>Mortierellales</taxon>
        <taxon>Mortierellaceae</taxon>
        <taxon>Actinomortierella</taxon>
    </lineage>
</organism>
<dbReference type="SUPFAM" id="SSF56112">
    <property type="entry name" value="Protein kinase-like (PK-like)"/>
    <property type="match status" value="1"/>
</dbReference>
<evidence type="ECO:0000256" key="7">
    <source>
        <dbReference type="RuleBase" id="RU000304"/>
    </source>
</evidence>
<evidence type="ECO:0000259" key="8">
    <source>
        <dbReference type="PROSITE" id="PS50011"/>
    </source>
</evidence>
<dbReference type="PANTHER" id="PTHR24348:SF22">
    <property type="entry name" value="NON-SPECIFIC SERINE_THREONINE PROTEIN KINASE"/>
    <property type="match status" value="1"/>
</dbReference>
<dbReference type="Pfam" id="PF00069">
    <property type="entry name" value="Pkinase"/>
    <property type="match status" value="1"/>
</dbReference>
<dbReference type="GO" id="GO:0034045">
    <property type="term" value="C:phagophore assembly site membrane"/>
    <property type="evidence" value="ECO:0007669"/>
    <property type="project" value="TreeGrafter"/>
</dbReference>
<keyword evidence="5 6" id="KW-0067">ATP-binding</keyword>
<dbReference type="InterPro" id="IPR000719">
    <property type="entry name" value="Prot_kinase_dom"/>
</dbReference>
<evidence type="ECO:0000256" key="4">
    <source>
        <dbReference type="ARBA" id="ARBA00022777"/>
    </source>
</evidence>
<dbReference type="PROSITE" id="PS00108">
    <property type="entry name" value="PROTEIN_KINASE_ST"/>
    <property type="match status" value="1"/>
</dbReference>
<dbReference type="InterPro" id="IPR008271">
    <property type="entry name" value="Ser/Thr_kinase_AS"/>
</dbReference>
<protein>
    <recommendedName>
        <fullName evidence="1">non-specific serine/threonine protein kinase</fullName>
        <ecNumber evidence="1">2.7.11.1</ecNumber>
    </recommendedName>
</protein>
<reference evidence="9" key="1">
    <citation type="journal article" date="2020" name="Fungal Divers.">
        <title>Resolving the Mortierellaceae phylogeny through synthesis of multi-gene phylogenetics and phylogenomics.</title>
        <authorList>
            <person name="Vandepol N."/>
            <person name="Liber J."/>
            <person name="Desiro A."/>
            <person name="Na H."/>
            <person name="Kennedy M."/>
            <person name="Barry K."/>
            <person name="Grigoriev I.V."/>
            <person name="Miller A.N."/>
            <person name="O'Donnell K."/>
            <person name="Stajich J.E."/>
            <person name="Bonito G."/>
        </authorList>
    </citation>
    <scope>NUCLEOTIDE SEQUENCE</scope>
    <source>
        <strain evidence="9">BC1065</strain>
    </source>
</reference>
<dbReference type="PROSITE" id="PS00107">
    <property type="entry name" value="PROTEIN_KINASE_ATP"/>
    <property type="match status" value="1"/>
</dbReference>
<keyword evidence="4" id="KW-0418">Kinase</keyword>
<dbReference type="OrthoDB" id="10252171at2759"/>
<sequence>FSMSPVFTMVQLADSVTCDPNPPSYRSLHSDRALFTNVAEDPVENPKDSRHSAFASAVASARSVRQGPALVTGLWGEFLDSQIPEALLSIWLPEPVDPFVGRANDRSAGFYGLTPTKKLGRGSYGTVYLVRVAEKKVADRAAKILKLHYEYTRPLLQREIRIHSILKTSHNGGCHPNIVRLDYVQEEPEVFTLVMDYCEGGNLEDYAKTLSLNVLTDAAVAKILLPVAMGLSHLHEVGIAHRDLKLANVVLDAAGTAKIADFGLATQETLCGDSVGTKFSMAPEQYAAKYSSPYNPKKADIWAIGIAFWQLKFWNLPWAKADYMAEGAFQRYVDNPAAFLLLTPRMGYGSASFLSQALCLDPARRISADQVVRALQAMIELC</sequence>
<feature type="binding site" evidence="6">
    <location>
        <position position="143"/>
    </location>
    <ligand>
        <name>ATP</name>
        <dbReference type="ChEBI" id="CHEBI:30616"/>
    </ligand>
</feature>
<dbReference type="GO" id="GO:0005524">
    <property type="term" value="F:ATP binding"/>
    <property type="evidence" value="ECO:0007669"/>
    <property type="project" value="UniProtKB-UniRule"/>
</dbReference>
<dbReference type="GO" id="GO:0010506">
    <property type="term" value="P:regulation of autophagy"/>
    <property type="evidence" value="ECO:0007669"/>
    <property type="project" value="InterPro"/>
</dbReference>
<name>A0A9P6QKE1_9FUNG</name>
<accession>A0A9P6QKE1</accession>
<gene>
    <name evidence="9" type="ORF">DFQ27_007321</name>
</gene>
<feature type="domain" description="Protein kinase" evidence="8">
    <location>
        <begin position="113"/>
        <end position="379"/>
    </location>
</feature>
<dbReference type="InterPro" id="IPR011009">
    <property type="entry name" value="Kinase-like_dom_sf"/>
</dbReference>
<dbReference type="GO" id="GO:0000045">
    <property type="term" value="P:autophagosome assembly"/>
    <property type="evidence" value="ECO:0007669"/>
    <property type="project" value="TreeGrafter"/>
</dbReference>
<comment type="caution">
    <text evidence="9">The sequence shown here is derived from an EMBL/GenBank/DDBJ whole genome shotgun (WGS) entry which is preliminary data.</text>
</comment>
<evidence type="ECO:0000313" key="9">
    <source>
        <dbReference type="EMBL" id="KAG0268212.1"/>
    </source>
</evidence>
<evidence type="ECO:0000313" key="10">
    <source>
        <dbReference type="Proteomes" id="UP000807716"/>
    </source>
</evidence>
<dbReference type="GO" id="GO:0005829">
    <property type="term" value="C:cytosol"/>
    <property type="evidence" value="ECO:0007669"/>
    <property type="project" value="TreeGrafter"/>
</dbReference>
<dbReference type="Gene3D" id="1.10.510.10">
    <property type="entry name" value="Transferase(Phosphotransferase) domain 1"/>
    <property type="match status" value="1"/>
</dbReference>
<dbReference type="AlphaFoldDB" id="A0A9P6QKE1"/>
<keyword evidence="3 6" id="KW-0547">Nucleotide-binding</keyword>
<comment type="similarity">
    <text evidence="7">Belongs to the protein kinase superfamily.</text>
</comment>
<dbReference type="GO" id="GO:0034727">
    <property type="term" value="P:piecemeal microautophagy of the nucleus"/>
    <property type="evidence" value="ECO:0007669"/>
    <property type="project" value="TreeGrafter"/>
</dbReference>
<dbReference type="PANTHER" id="PTHR24348">
    <property type="entry name" value="SERINE/THREONINE-PROTEIN KINASE UNC-51-RELATED"/>
    <property type="match status" value="1"/>
</dbReference>
<dbReference type="GO" id="GO:0000422">
    <property type="term" value="P:autophagy of mitochondrion"/>
    <property type="evidence" value="ECO:0007669"/>
    <property type="project" value="TreeGrafter"/>
</dbReference>
<dbReference type="PROSITE" id="PS50011">
    <property type="entry name" value="PROTEIN_KINASE_DOM"/>
    <property type="match status" value="1"/>
</dbReference>